<name>A0A1G9T284_9ACTN</name>
<dbReference type="RefSeq" id="WP_091218361.1">
    <property type="nucleotide sequence ID" value="NZ_FNHE01000005.1"/>
</dbReference>
<dbReference type="OrthoDB" id="9858777at2"/>
<dbReference type="Proteomes" id="UP000198680">
    <property type="component" value="Unassembled WGS sequence"/>
</dbReference>
<proteinExistence type="predicted"/>
<dbReference type="AlphaFoldDB" id="A0A1G9T284"/>
<evidence type="ECO:0000313" key="1">
    <source>
        <dbReference type="EMBL" id="SDM41738.1"/>
    </source>
</evidence>
<dbReference type="STRING" id="1137991.SAMN05660642_02462"/>
<accession>A0A1G9T284</accession>
<keyword evidence="2" id="KW-1185">Reference proteome</keyword>
<protein>
    <submittedName>
        <fullName evidence="1">Uncharacterized protein</fullName>
    </submittedName>
</protein>
<sequence length="228" mass="24660">MAHTTGPEAALYPSVEAWAKKTLGCWAVAVDTGPSLGRIDVVGLRDFGGGDLASRSEVVAIEVKRRGAPFAKSAGQAHGYSVMADRCYLAQQGENVTDEQMVVGSRLGIGLLLISEAGRVTERLTAPLQEPIPELRAKLLDKLDCATCTLCSTIFRTSKASGSSNVMRREWDTSPDLSAAANAEKGLMWWLYTAAGERDKSGRNSTYWRRYLCPDCVFALGSQRPKEA</sequence>
<evidence type="ECO:0000313" key="2">
    <source>
        <dbReference type="Proteomes" id="UP000198680"/>
    </source>
</evidence>
<reference evidence="2" key="1">
    <citation type="submission" date="2016-10" db="EMBL/GenBank/DDBJ databases">
        <authorList>
            <person name="Varghese N."/>
            <person name="Submissions S."/>
        </authorList>
    </citation>
    <scope>NUCLEOTIDE SEQUENCE [LARGE SCALE GENOMIC DNA]</scope>
    <source>
        <strain evidence="2">DSM 45419</strain>
    </source>
</reference>
<gene>
    <name evidence="1" type="ORF">SAMN05660642_02462</name>
</gene>
<dbReference type="EMBL" id="FNHE01000005">
    <property type="protein sequence ID" value="SDM41738.1"/>
    <property type="molecule type" value="Genomic_DNA"/>
</dbReference>
<organism evidence="1 2">
    <name type="scientific">Geodermatophilus siccatus</name>
    <dbReference type="NCBI Taxonomy" id="1137991"/>
    <lineage>
        <taxon>Bacteria</taxon>
        <taxon>Bacillati</taxon>
        <taxon>Actinomycetota</taxon>
        <taxon>Actinomycetes</taxon>
        <taxon>Geodermatophilales</taxon>
        <taxon>Geodermatophilaceae</taxon>
        <taxon>Geodermatophilus</taxon>
    </lineage>
</organism>